<feature type="domain" description="Phosphatidic acid phosphatase type 2/haloperoxidase" evidence="2">
    <location>
        <begin position="67"/>
        <end position="184"/>
    </location>
</feature>
<dbReference type="InterPro" id="IPR036938">
    <property type="entry name" value="PAP2/HPO_sf"/>
</dbReference>
<dbReference type="SUPFAM" id="SSF48317">
    <property type="entry name" value="Acid phosphatase/Vanadium-dependent haloperoxidase"/>
    <property type="match status" value="1"/>
</dbReference>
<dbReference type="EMBL" id="UESZ01000001">
    <property type="protein sequence ID" value="SSA34985.1"/>
    <property type="molecule type" value="Genomic_DNA"/>
</dbReference>
<protein>
    <submittedName>
        <fullName evidence="3">PAP2 superfamily protein</fullName>
    </submittedName>
</protein>
<feature type="transmembrane region" description="Helical" evidence="1">
    <location>
        <begin position="210"/>
        <end position="229"/>
    </location>
</feature>
<dbReference type="RefSeq" id="WP_109685952.1">
    <property type="nucleotide sequence ID" value="NZ_QGDN01000001.1"/>
</dbReference>
<organism evidence="3 4">
    <name type="scientific">Branchiibius hedensis</name>
    <dbReference type="NCBI Taxonomy" id="672460"/>
    <lineage>
        <taxon>Bacteria</taxon>
        <taxon>Bacillati</taxon>
        <taxon>Actinomycetota</taxon>
        <taxon>Actinomycetes</taxon>
        <taxon>Micrococcales</taxon>
        <taxon>Dermacoccaceae</taxon>
        <taxon>Branchiibius</taxon>
    </lineage>
</organism>
<feature type="transmembrane region" description="Helical" evidence="1">
    <location>
        <begin position="241"/>
        <end position="262"/>
    </location>
</feature>
<reference evidence="4" key="1">
    <citation type="submission" date="2016-10" db="EMBL/GenBank/DDBJ databases">
        <authorList>
            <person name="Varghese N."/>
            <person name="Submissions S."/>
        </authorList>
    </citation>
    <scope>NUCLEOTIDE SEQUENCE [LARGE SCALE GENOMIC DNA]</scope>
    <source>
        <strain evidence="4">DSM 22951</strain>
    </source>
</reference>
<accession>A0A2Y8ZSW7</accession>
<name>A0A2Y8ZSW7_9MICO</name>
<keyword evidence="1" id="KW-1133">Transmembrane helix</keyword>
<keyword evidence="1" id="KW-0472">Membrane</keyword>
<evidence type="ECO:0000259" key="2">
    <source>
        <dbReference type="Pfam" id="PF01569"/>
    </source>
</evidence>
<evidence type="ECO:0000313" key="3">
    <source>
        <dbReference type="EMBL" id="SSA34985.1"/>
    </source>
</evidence>
<evidence type="ECO:0000256" key="1">
    <source>
        <dbReference type="SAM" id="Phobius"/>
    </source>
</evidence>
<feature type="transmembrane region" description="Helical" evidence="1">
    <location>
        <begin position="53"/>
        <end position="74"/>
    </location>
</feature>
<dbReference type="Proteomes" id="UP000250028">
    <property type="component" value="Unassembled WGS sequence"/>
</dbReference>
<feature type="transmembrane region" description="Helical" evidence="1">
    <location>
        <begin position="141"/>
        <end position="161"/>
    </location>
</feature>
<gene>
    <name evidence="3" type="ORF">SAMN04489750_2318</name>
</gene>
<feature type="transmembrane region" description="Helical" evidence="1">
    <location>
        <begin position="118"/>
        <end position="134"/>
    </location>
</feature>
<feature type="transmembrane region" description="Helical" evidence="1">
    <location>
        <begin position="81"/>
        <end position="98"/>
    </location>
</feature>
<dbReference type="Gene3D" id="1.20.144.10">
    <property type="entry name" value="Phosphatidic acid phosphatase type 2/haloperoxidase"/>
    <property type="match status" value="1"/>
</dbReference>
<keyword evidence="1" id="KW-0812">Transmembrane</keyword>
<sequence length="271" mass="27608">MTLPLRTPLAMIAGGLIALAIVVLGGVVSATGGRVDRELMLAWAYDDLVIGPVGVLVRGPLIVVVLAAIVGVALLRRRPDLAVAAVVLVGGATVSTQLLKRSVIAPLATGENTMPSGHVTVVLSTLLAAVLVSGPRWRPQLSALAGFLGAVTAIGAMIGTWHVPGDVVAAAAVCLVWAGIVVLIGAPVARRFHRTAAVRWSSDPALRPPGLALLGGLAAAGALTAYRGWPDIPLGWFVASRFTGMLVALAVSGVVSWFVVALDEVDQVAGT</sequence>
<dbReference type="AlphaFoldDB" id="A0A2Y8ZSW7"/>
<dbReference type="Pfam" id="PF01569">
    <property type="entry name" value="PAP2"/>
    <property type="match status" value="1"/>
</dbReference>
<proteinExistence type="predicted"/>
<feature type="transmembrane region" description="Helical" evidence="1">
    <location>
        <begin position="167"/>
        <end position="189"/>
    </location>
</feature>
<keyword evidence="4" id="KW-1185">Reference proteome</keyword>
<evidence type="ECO:0000313" key="4">
    <source>
        <dbReference type="Proteomes" id="UP000250028"/>
    </source>
</evidence>
<dbReference type="InterPro" id="IPR000326">
    <property type="entry name" value="PAP2/HPO"/>
</dbReference>